<organism evidence="2 3">
    <name type="scientific">Clunio marinus</name>
    <dbReference type="NCBI Taxonomy" id="568069"/>
    <lineage>
        <taxon>Eukaryota</taxon>
        <taxon>Metazoa</taxon>
        <taxon>Ecdysozoa</taxon>
        <taxon>Arthropoda</taxon>
        <taxon>Hexapoda</taxon>
        <taxon>Insecta</taxon>
        <taxon>Pterygota</taxon>
        <taxon>Neoptera</taxon>
        <taxon>Endopterygota</taxon>
        <taxon>Diptera</taxon>
        <taxon>Nematocera</taxon>
        <taxon>Chironomoidea</taxon>
        <taxon>Chironomidae</taxon>
        <taxon>Clunio</taxon>
    </lineage>
</organism>
<feature type="signal peptide" evidence="1">
    <location>
        <begin position="1"/>
        <end position="21"/>
    </location>
</feature>
<keyword evidence="1" id="KW-0732">Signal</keyword>
<keyword evidence="3" id="KW-1185">Reference proteome</keyword>
<name>A0A1J1I244_9DIPT</name>
<dbReference type="PANTHER" id="PTHR47890:SF1">
    <property type="entry name" value="LD24308P"/>
    <property type="match status" value="1"/>
</dbReference>
<feature type="chain" id="PRO_5012543183" evidence="1">
    <location>
        <begin position="22"/>
        <end position="841"/>
    </location>
</feature>
<evidence type="ECO:0000256" key="1">
    <source>
        <dbReference type="SAM" id="SignalP"/>
    </source>
</evidence>
<dbReference type="STRING" id="568069.A0A1J1I244"/>
<dbReference type="OrthoDB" id="6366357at2759"/>
<dbReference type="Pfam" id="PF16061">
    <property type="entry name" value="DUF4803"/>
    <property type="match status" value="1"/>
</dbReference>
<evidence type="ECO:0000313" key="2">
    <source>
        <dbReference type="EMBL" id="CRK92910.1"/>
    </source>
</evidence>
<evidence type="ECO:0000313" key="3">
    <source>
        <dbReference type="Proteomes" id="UP000183832"/>
    </source>
</evidence>
<protein>
    <submittedName>
        <fullName evidence="2">CLUMA_CG006339, isoform A</fullName>
    </submittedName>
</protein>
<sequence length="841" mass="97730">MANLRTLLLLFAFQTPFHVNGLVEDVIEVLYLGREVIKTISSTWELADQVGVTNEIDLPFMKRKEKKIISRMAELAQEFRYAEMTVQESSEVTMQGLESYIRTNTKLELAIHEMIDLVTRIESIHNHYEEYVEHFDHFERDTLEKFARAVIEENAVSVKGILPRIQSLVGGPSGNEFRILGNRGLLELIAIDMKAKKMEMKNNLILLCSIIVSLSSIVKTARHDGSTECDYVRNFYIQMEKGLWEKYVDKVSVLSRNERLYKIFNQHFMFIQQYLKDDYDGADFSVLERFYEWNMIEPDVKSIHVLFRDNFRRVLERELETNDINGDGFDERASLDFAETSLSDPLWPVNATLEKIQNNIYNQGLYYKAKSEAKISLCLSRRSPQQVLYQLYHAITMTELKGYAMMQFSYMLLKTYGKGNYTQESYLMRKNFEKRAAKSQELMQKVMEISERDLWRCDPNKHEEGSTYIQVTRLLQGYIENEVDLNREGGCWETCPHYQLTESYGCFKELYCAKQPKCSGKLLFCNFFDADMWVCPSHPMSSRRYEYIEYENGKVLGERKNCLLGTTKVDSWWRYLFWHCSYCLCICDEQGKKSDRYFNLRPTFSNVSSNMVVTGIRFFKQNRIIHLQIQEGQLIERGKINRTTVRWVPVDDYTIYDKGIRDGRDYHTLAWDRREVDLDDLTAPVGHVVTGVKFRVVGRHLNLEMRVSEINFSTGKIIEADKSFWMSNDNTDQMASMGNRKRSEMTLTSPDIPIKSKAKSLPISKPNTFIKFTHSDIGKDAAQTTIPFLDAQDVTNDPPVPLEGIGIFVKAQKGYGGFIAPKIKTFDYGPYVQAIQTPQNT</sequence>
<proteinExistence type="predicted"/>
<dbReference type="EMBL" id="CVRI01000035">
    <property type="protein sequence ID" value="CRK92910.1"/>
    <property type="molecule type" value="Genomic_DNA"/>
</dbReference>
<reference evidence="2 3" key="1">
    <citation type="submission" date="2015-04" db="EMBL/GenBank/DDBJ databases">
        <authorList>
            <person name="Syromyatnikov M.Y."/>
            <person name="Popov V.N."/>
        </authorList>
    </citation>
    <scope>NUCLEOTIDE SEQUENCE [LARGE SCALE GENOMIC DNA]</scope>
</reference>
<accession>A0A1J1I244</accession>
<dbReference type="PANTHER" id="PTHR47890">
    <property type="entry name" value="LD24308P"/>
    <property type="match status" value="1"/>
</dbReference>
<gene>
    <name evidence="2" type="primary">putative GJ16894</name>
    <name evidence="2" type="ORF">CLUMA_CG006339</name>
</gene>
<dbReference type="Proteomes" id="UP000183832">
    <property type="component" value="Unassembled WGS sequence"/>
</dbReference>
<dbReference type="AlphaFoldDB" id="A0A1J1I244"/>
<dbReference type="InterPro" id="IPR032062">
    <property type="entry name" value="DUF4803"/>
</dbReference>